<gene>
    <name evidence="4" type="ORF">RNJ44_00749</name>
</gene>
<reference evidence="4 5" key="1">
    <citation type="submission" date="2024-05" db="EMBL/GenBank/DDBJ databases">
        <title>Long read based assembly of the Candida bracarensis genome reveals expanded adhesin content.</title>
        <authorList>
            <person name="Marcet-Houben M."/>
            <person name="Ksiezopolska E."/>
            <person name="Gabaldon T."/>
        </authorList>
    </citation>
    <scope>NUCLEOTIDE SEQUENCE [LARGE SCALE GENOMIC DNA]</scope>
    <source>
        <strain evidence="4 5">CBM6</strain>
    </source>
</reference>
<feature type="compositionally biased region" description="Acidic residues" evidence="1">
    <location>
        <begin position="357"/>
        <end position="543"/>
    </location>
</feature>
<dbReference type="InterPro" id="IPR003961">
    <property type="entry name" value="FN3_dom"/>
</dbReference>
<name>A0ABR4NS10_9SACH</name>
<dbReference type="Pfam" id="PF00533">
    <property type="entry name" value="BRCT"/>
    <property type="match status" value="1"/>
</dbReference>
<evidence type="ECO:0000259" key="3">
    <source>
        <dbReference type="PROSITE" id="PS50853"/>
    </source>
</evidence>
<dbReference type="InterPro" id="IPR031673">
    <property type="entry name" value="Chs5_N"/>
</dbReference>
<dbReference type="Pfam" id="PF16892">
    <property type="entry name" value="CHS5_N"/>
    <property type="match status" value="1"/>
</dbReference>
<dbReference type="Proteomes" id="UP001623330">
    <property type="component" value="Unassembled WGS sequence"/>
</dbReference>
<dbReference type="PROSITE" id="PS50853">
    <property type="entry name" value="FN3"/>
    <property type="match status" value="1"/>
</dbReference>
<dbReference type="EMBL" id="JBEVYD010000008">
    <property type="protein sequence ID" value="KAL3231110.1"/>
    <property type="molecule type" value="Genomic_DNA"/>
</dbReference>
<protein>
    <submittedName>
        <fullName evidence="4">Chitin biosynthesis protein CHS5</fullName>
    </submittedName>
</protein>
<organism evidence="4 5">
    <name type="scientific">Nakaseomyces bracarensis</name>
    <dbReference type="NCBI Taxonomy" id="273131"/>
    <lineage>
        <taxon>Eukaryota</taxon>
        <taxon>Fungi</taxon>
        <taxon>Dikarya</taxon>
        <taxon>Ascomycota</taxon>
        <taxon>Saccharomycotina</taxon>
        <taxon>Saccharomycetes</taxon>
        <taxon>Saccharomycetales</taxon>
        <taxon>Saccharomycetaceae</taxon>
        <taxon>Nakaseomyces</taxon>
    </lineage>
</organism>
<dbReference type="PANTHER" id="PTHR47351:SF1">
    <property type="entry name" value="CHITIN BIOSYNTHESIS PROTEIN CHS5"/>
    <property type="match status" value="1"/>
</dbReference>
<proteinExistence type="predicted"/>
<dbReference type="InterPro" id="IPR036116">
    <property type="entry name" value="FN3_sf"/>
</dbReference>
<dbReference type="Gene3D" id="2.60.40.10">
    <property type="entry name" value="Immunoglobulins"/>
    <property type="match status" value="1"/>
</dbReference>
<sequence>MSSIEVLLTVGKMDASLALLTTKDHHVIELPTMLLPENVRAGSIVKMQVAQNTDEEQKEKTKFKSIQETILQKYGTDRPKTPVLNVINVTQTSCILSWNKLELGSARLKSLVLYRQGVRSMVIPNPFKVTTTKISGLSIDTAYEFQLKLTTTSGQFWSEKVKIHTHKMTDMSGITVCLGPLDPLQNVTPRQVDHCLKSIGARSMQHAVAIDTTHFVCNDLENDDDPELLKAKSSNIPIVRPEWVRACQVEKRIVGVRGFYLDADPSILANYGFPELENEVNKEKDLPQEPNATNNEVTTEDPAIEDPAIEDPATEEPATEEPVAEEAVTEEPVTEEPVAEEAVTEEPVAEGAITEEPVTEEPVTEEPVTEEPVAEEPVTEEPVTEEPVAEEPVTEEPVSEEPVTEEAATEEPVTEEAATEEAATEEAATEEPVTEEPVTEEPVAEEPVAEEPVAEEPVAEEPVAEEPVTEEPVAEEPVAEEPVAEEPVTEEPVAEEPVTEEPVAEEPVTEEPVTEEPVTEEPVTEEPVTEEPVTEEPTAEEPSTELATEEPKESSTEVSSERQSTELDIQVPEIQVEGTREPSQKKKNKKKKKKGKK</sequence>
<evidence type="ECO:0000313" key="4">
    <source>
        <dbReference type="EMBL" id="KAL3231110.1"/>
    </source>
</evidence>
<dbReference type="SMART" id="SM00292">
    <property type="entry name" value="BRCT"/>
    <property type="match status" value="1"/>
</dbReference>
<dbReference type="InterPro" id="IPR031669">
    <property type="entry name" value="Fn3_2"/>
</dbReference>
<dbReference type="SUPFAM" id="SSF49265">
    <property type="entry name" value="Fibronectin type III"/>
    <property type="match status" value="1"/>
</dbReference>
<dbReference type="Pfam" id="PF16893">
    <property type="entry name" value="fn3_2"/>
    <property type="match status" value="1"/>
</dbReference>
<keyword evidence="5" id="KW-1185">Reference proteome</keyword>
<dbReference type="SUPFAM" id="SSF52113">
    <property type="entry name" value="BRCT domain"/>
    <property type="match status" value="1"/>
</dbReference>
<feature type="region of interest" description="Disordered" evidence="1">
    <location>
        <begin position="281"/>
        <end position="597"/>
    </location>
</feature>
<dbReference type="PANTHER" id="PTHR47351">
    <property type="entry name" value="CHITIN BIOSYNTHESIS PROTEIN CHS5"/>
    <property type="match status" value="1"/>
</dbReference>
<dbReference type="InterPro" id="IPR036420">
    <property type="entry name" value="BRCT_dom_sf"/>
</dbReference>
<evidence type="ECO:0000313" key="5">
    <source>
        <dbReference type="Proteomes" id="UP001623330"/>
    </source>
</evidence>
<feature type="domain" description="Fibronectin type-III" evidence="3">
    <location>
        <begin position="78"/>
        <end position="172"/>
    </location>
</feature>
<feature type="compositionally biased region" description="Acidic residues" evidence="1">
    <location>
        <begin position="298"/>
        <end position="348"/>
    </location>
</feature>
<dbReference type="Gene3D" id="3.40.50.10190">
    <property type="entry name" value="BRCT domain"/>
    <property type="match status" value="1"/>
</dbReference>
<dbReference type="InterPro" id="IPR052827">
    <property type="entry name" value="CHS_Export/Cell_Fusion_Reg"/>
</dbReference>
<evidence type="ECO:0000256" key="1">
    <source>
        <dbReference type="SAM" id="MobiDB-lite"/>
    </source>
</evidence>
<dbReference type="CDD" id="cd13945">
    <property type="entry name" value="Chs5_N"/>
    <property type="match status" value="1"/>
</dbReference>
<dbReference type="PROSITE" id="PS50172">
    <property type="entry name" value="BRCT"/>
    <property type="match status" value="1"/>
</dbReference>
<dbReference type="CDD" id="cd00063">
    <property type="entry name" value="FN3"/>
    <property type="match status" value="1"/>
</dbReference>
<feature type="compositionally biased region" description="Basic residues" evidence="1">
    <location>
        <begin position="585"/>
        <end position="597"/>
    </location>
</feature>
<dbReference type="InterPro" id="IPR001357">
    <property type="entry name" value="BRCT_dom"/>
</dbReference>
<comment type="caution">
    <text evidence="4">The sequence shown here is derived from an EMBL/GenBank/DDBJ whole genome shotgun (WGS) entry which is preliminary data.</text>
</comment>
<feature type="compositionally biased region" description="Basic and acidic residues" evidence="1">
    <location>
        <begin position="549"/>
        <end position="565"/>
    </location>
</feature>
<feature type="domain" description="BRCT" evidence="2">
    <location>
        <begin position="166"/>
        <end position="261"/>
    </location>
</feature>
<dbReference type="InterPro" id="IPR013783">
    <property type="entry name" value="Ig-like_fold"/>
</dbReference>
<dbReference type="Gene3D" id="6.20.120.50">
    <property type="match status" value="1"/>
</dbReference>
<accession>A0ABR4NS10</accession>
<evidence type="ECO:0000259" key="2">
    <source>
        <dbReference type="PROSITE" id="PS50172"/>
    </source>
</evidence>